<reference evidence="2 3" key="1">
    <citation type="submission" date="2020-07" db="EMBL/GenBank/DDBJ databases">
        <title>Sequencing the genomes of 1000 actinobacteria strains.</title>
        <authorList>
            <person name="Klenk H.-P."/>
        </authorList>
    </citation>
    <scope>NUCLEOTIDE SEQUENCE [LARGE SCALE GENOMIC DNA]</scope>
    <source>
        <strain evidence="2 3">DSM 45772</strain>
    </source>
</reference>
<gene>
    <name evidence="2" type="ORF">BJ983_000507</name>
</gene>
<name>A0A7Y9J3W2_9PSEU</name>
<accession>A0A7Y9J3W2</accession>
<evidence type="ECO:0000256" key="1">
    <source>
        <dbReference type="SAM" id="MobiDB-lite"/>
    </source>
</evidence>
<dbReference type="RefSeq" id="WP_179792361.1">
    <property type="nucleotide sequence ID" value="NZ_BAABHP010000026.1"/>
</dbReference>
<organism evidence="2 3">
    <name type="scientific">Actinomycetospora corticicola</name>
    <dbReference type="NCBI Taxonomy" id="663602"/>
    <lineage>
        <taxon>Bacteria</taxon>
        <taxon>Bacillati</taxon>
        <taxon>Actinomycetota</taxon>
        <taxon>Actinomycetes</taxon>
        <taxon>Pseudonocardiales</taxon>
        <taxon>Pseudonocardiaceae</taxon>
        <taxon>Actinomycetospora</taxon>
    </lineage>
</organism>
<comment type="caution">
    <text evidence="2">The sequence shown here is derived from an EMBL/GenBank/DDBJ whole genome shotgun (WGS) entry which is preliminary data.</text>
</comment>
<feature type="region of interest" description="Disordered" evidence="1">
    <location>
        <begin position="133"/>
        <end position="170"/>
    </location>
</feature>
<feature type="compositionally biased region" description="Low complexity" evidence="1">
    <location>
        <begin position="25"/>
        <end position="57"/>
    </location>
</feature>
<feature type="region of interest" description="Disordered" evidence="1">
    <location>
        <begin position="1"/>
        <end position="67"/>
    </location>
</feature>
<sequence length="248" mass="25350">MVERRGDTPPAGEPLTVRMPPTGPTPTAANPPTSPTPTVATTATPATGPTPATTTSPAGPPTGPAPVVGKGPRWPLLALVGLLLLALGGAGGWLARGAVTPTAVATPAPAVTTTVAPTSTVPPAPVAGPPIVPVTSTRAQDGPALGRSQGDRRGYGAVQPAEIDGGTDRGLVTGITWEDWGEDRATGRGTALYRPGDEPDARGVQDRATVVAFDLGDCDGDEAYRRVTWYFPQHGEEFRESRAQELCD</sequence>
<dbReference type="EMBL" id="JACCBN010000001">
    <property type="protein sequence ID" value="NYD34405.1"/>
    <property type="molecule type" value="Genomic_DNA"/>
</dbReference>
<protein>
    <submittedName>
        <fullName evidence="2">Uncharacterized protein</fullName>
    </submittedName>
</protein>
<proteinExistence type="predicted"/>
<dbReference type="Proteomes" id="UP000535890">
    <property type="component" value="Unassembled WGS sequence"/>
</dbReference>
<keyword evidence="3" id="KW-1185">Reference proteome</keyword>
<dbReference type="AlphaFoldDB" id="A0A7Y9J3W2"/>
<evidence type="ECO:0000313" key="3">
    <source>
        <dbReference type="Proteomes" id="UP000535890"/>
    </source>
</evidence>
<evidence type="ECO:0000313" key="2">
    <source>
        <dbReference type="EMBL" id="NYD34405.1"/>
    </source>
</evidence>